<keyword evidence="3" id="KW-1185">Reference proteome</keyword>
<evidence type="ECO:0000256" key="1">
    <source>
        <dbReference type="SAM" id="Phobius"/>
    </source>
</evidence>
<keyword evidence="1" id="KW-1133">Transmembrane helix</keyword>
<dbReference type="InterPro" id="IPR052534">
    <property type="entry name" value="Extracell_DNA_Util/SecSys_Comp"/>
</dbReference>
<sequence>MNQGINLRPWREERREKRQKQFTQLSLMACLLGLLISGLAYYSSQQALAALTQENQMIQQNTRILDLEIAEVVQLRQKKDTLLHRIQVIEGLQAHRFQTLDIFDQLAASNHDGVQLTAARRQGRELQLQGRVYPTPALSAWMRQLESQEAFRAPLLRSINAEENTLSHRFNMMVPLAF</sequence>
<keyword evidence="1" id="KW-0472">Membrane</keyword>
<gene>
    <name evidence="2" type="ORF">V6U78_00435</name>
</gene>
<accession>A0ABW8PT89</accession>
<evidence type="ECO:0000313" key="3">
    <source>
        <dbReference type="Proteomes" id="UP001621714"/>
    </source>
</evidence>
<reference evidence="2 3" key="1">
    <citation type="submission" date="2024-02" db="EMBL/GenBank/DDBJ databases">
        <title>Marinospirillum sp. MEB 164 isolated from Lonar lake sediment.</title>
        <authorList>
            <person name="Joshi A."/>
            <person name="Thite S."/>
        </authorList>
    </citation>
    <scope>NUCLEOTIDE SEQUENCE [LARGE SCALE GENOMIC DNA]</scope>
    <source>
        <strain evidence="2 3">MEB164</strain>
    </source>
</reference>
<comment type="caution">
    <text evidence="2">The sequence shown here is derived from an EMBL/GenBank/DDBJ whole genome shotgun (WGS) entry which is preliminary data.</text>
</comment>
<keyword evidence="1" id="KW-0812">Transmembrane</keyword>
<organism evidence="2 3">
    <name type="scientific">Marinospirillum alkalitolerans</name>
    <dbReference type="NCBI Taxonomy" id="3123374"/>
    <lineage>
        <taxon>Bacteria</taxon>
        <taxon>Pseudomonadati</taxon>
        <taxon>Pseudomonadota</taxon>
        <taxon>Gammaproteobacteria</taxon>
        <taxon>Oceanospirillales</taxon>
        <taxon>Oceanospirillaceae</taxon>
        <taxon>Marinospirillum</taxon>
    </lineage>
</organism>
<dbReference type="RefSeq" id="WP_405335934.1">
    <property type="nucleotide sequence ID" value="NZ_JBANFI010000001.1"/>
</dbReference>
<dbReference type="EMBL" id="JBANFI010000001">
    <property type="protein sequence ID" value="MFK7159502.1"/>
    <property type="molecule type" value="Genomic_DNA"/>
</dbReference>
<proteinExistence type="predicted"/>
<dbReference type="Pfam" id="PF05137">
    <property type="entry name" value="PilN"/>
    <property type="match status" value="1"/>
</dbReference>
<dbReference type="Proteomes" id="UP001621714">
    <property type="component" value="Unassembled WGS sequence"/>
</dbReference>
<name>A0ABW8PT89_9GAMM</name>
<dbReference type="PANTHER" id="PTHR40278:SF2">
    <property type="entry name" value="TYPE IV PILUS INNER MEMBRANE COMPONENT PILN"/>
    <property type="match status" value="1"/>
</dbReference>
<protein>
    <submittedName>
        <fullName evidence="2">PilN domain-containing protein</fullName>
    </submittedName>
</protein>
<dbReference type="InterPro" id="IPR007813">
    <property type="entry name" value="PilN"/>
</dbReference>
<dbReference type="PANTHER" id="PTHR40278">
    <property type="entry name" value="DNA UTILIZATION PROTEIN HOFN"/>
    <property type="match status" value="1"/>
</dbReference>
<feature type="transmembrane region" description="Helical" evidence="1">
    <location>
        <begin position="21"/>
        <end position="42"/>
    </location>
</feature>
<evidence type="ECO:0000313" key="2">
    <source>
        <dbReference type="EMBL" id="MFK7159502.1"/>
    </source>
</evidence>